<gene>
    <name evidence="4" type="ORF">FLP08_01410</name>
</gene>
<dbReference type="InterPro" id="IPR027385">
    <property type="entry name" value="Beta-barrel_OMP"/>
</dbReference>
<evidence type="ECO:0000256" key="1">
    <source>
        <dbReference type="ARBA" id="ARBA00022729"/>
    </source>
</evidence>
<dbReference type="EMBL" id="VJVW01000001">
    <property type="protein sequence ID" value="MUP41223.1"/>
    <property type="molecule type" value="Genomic_DNA"/>
</dbReference>
<feature type="chain" id="PRO_5029907973" evidence="2">
    <location>
        <begin position="20"/>
        <end position="213"/>
    </location>
</feature>
<dbReference type="OrthoDB" id="945117at2"/>
<dbReference type="InterPro" id="IPR011250">
    <property type="entry name" value="OMP/PagP_B-barrel"/>
</dbReference>
<dbReference type="Proteomes" id="UP000460416">
    <property type="component" value="Unassembled WGS sequence"/>
</dbReference>
<protein>
    <submittedName>
        <fullName evidence="4">Porin family protein</fullName>
    </submittedName>
</protein>
<evidence type="ECO:0000259" key="3">
    <source>
        <dbReference type="Pfam" id="PF13505"/>
    </source>
</evidence>
<dbReference type="SUPFAM" id="SSF56925">
    <property type="entry name" value="OMPA-like"/>
    <property type="match status" value="1"/>
</dbReference>
<organism evidence="4 5">
    <name type="scientific">Christiangramia aestuarii</name>
    <dbReference type="NCBI Taxonomy" id="1028746"/>
    <lineage>
        <taxon>Bacteria</taxon>
        <taxon>Pseudomonadati</taxon>
        <taxon>Bacteroidota</taxon>
        <taxon>Flavobacteriia</taxon>
        <taxon>Flavobacteriales</taxon>
        <taxon>Flavobacteriaceae</taxon>
        <taxon>Christiangramia</taxon>
    </lineage>
</organism>
<keyword evidence="1 2" id="KW-0732">Signal</keyword>
<reference evidence="4 5" key="1">
    <citation type="submission" date="2019-07" db="EMBL/GenBank/DDBJ databases">
        <title>Gramella aestuarii sp. nov., isolated from a tidal flat, and emended description of Gramella echinicola.</title>
        <authorList>
            <person name="Liu L."/>
        </authorList>
    </citation>
    <scope>NUCLEOTIDE SEQUENCE [LARGE SCALE GENOMIC DNA]</scope>
    <source>
        <strain evidence="4 5">BS12</strain>
    </source>
</reference>
<feature type="domain" description="Outer membrane protein beta-barrel" evidence="3">
    <location>
        <begin position="8"/>
        <end position="200"/>
    </location>
</feature>
<name>A0A7M3SX92_9FLAO</name>
<comment type="caution">
    <text evidence="4">The sequence shown here is derived from an EMBL/GenBank/DDBJ whole genome shotgun (WGS) entry which is preliminary data.</text>
</comment>
<dbReference type="AlphaFoldDB" id="A0A7M3SX92"/>
<keyword evidence="5" id="KW-1185">Reference proteome</keyword>
<dbReference type="Pfam" id="PF13505">
    <property type="entry name" value="OMP_b-brl"/>
    <property type="match status" value="1"/>
</dbReference>
<evidence type="ECO:0000313" key="4">
    <source>
        <dbReference type="EMBL" id="MUP41223.1"/>
    </source>
</evidence>
<proteinExistence type="predicted"/>
<evidence type="ECO:0000256" key="2">
    <source>
        <dbReference type="SAM" id="SignalP"/>
    </source>
</evidence>
<dbReference type="RefSeq" id="WP_156273294.1">
    <property type="nucleotide sequence ID" value="NZ_BAABGI010000002.1"/>
</dbReference>
<sequence length="213" mass="23907">MKTFILTIALVFFGFVAGAQNESDKFLIEKGTWSLGGSVGVNSNNSDNENSEYENFGFTLRPQAGYFINDNLAAGLTLGYHYSRNKYTRPDELQEATNNAFTIAPYLQKYFAISGSFSFNLTGFLEYTRSTSKNDYDNCLNCQKDTRNLYGIALRPGLSYLLSDKFSLDANLGTLQYSHSEFREDGIDRATTNSFAFSFGLSNIYLGLTFYLN</sequence>
<dbReference type="Gene3D" id="2.40.160.20">
    <property type="match status" value="1"/>
</dbReference>
<accession>A0A7M3SX92</accession>
<evidence type="ECO:0000313" key="5">
    <source>
        <dbReference type="Proteomes" id="UP000460416"/>
    </source>
</evidence>
<feature type="signal peptide" evidence="2">
    <location>
        <begin position="1"/>
        <end position="19"/>
    </location>
</feature>